<reference evidence="1" key="1">
    <citation type="submission" date="2020-05" db="EMBL/GenBank/DDBJ databases">
        <title>Large-scale comparative analyses of tick genomes elucidate their genetic diversity and vector capacities.</title>
        <authorList>
            <person name="Jia N."/>
            <person name="Wang J."/>
            <person name="Shi W."/>
            <person name="Du L."/>
            <person name="Sun Y."/>
            <person name="Zhan W."/>
            <person name="Jiang J."/>
            <person name="Wang Q."/>
            <person name="Zhang B."/>
            <person name="Ji P."/>
            <person name="Sakyi L.B."/>
            <person name="Cui X."/>
            <person name="Yuan T."/>
            <person name="Jiang B."/>
            <person name="Yang W."/>
            <person name="Lam T.T.-Y."/>
            <person name="Chang Q."/>
            <person name="Ding S."/>
            <person name="Wang X."/>
            <person name="Zhu J."/>
            <person name="Ruan X."/>
            <person name="Zhao L."/>
            <person name="Wei J."/>
            <person name="Que T."/>
            <person name="Du C."/>
            <person name="Cheng J."/>
            <person name="Dai P."/>
            <person name="Han X."/>
            <person name="Huang E."/>
            <person name="Gao Y."/>
            <person name="Liu J."/>
            <person name="Shao H."/>
            <person name="Ye R."/>
            <person name="Li L."/>
            <person name="Wei W."/>
            <person name="Wang X."/>
            <person name="Wang C."/>
            <person name="Yang T."/>
            <person name="Huo Q."/>
            <person name="Li W."/>
            <person name="Guo W."/>
            <person name="Chen H."/>
            <person name="Zhou L."/>
            <person name="Ni X."/>
            <person name="Tian J."/>
            <person name="Zhou Y."/>
            <person name="Sheng Y."/>
            <person name="Liu T."/>
            <person name="Pan Y."/>
            <person name="Xia L."/>
            <person name="Li J."/>
            <person name="Zhao F."/>
            <person name="Cao W."/>
        </authorList>
    </citation>
    <scope>NUCLEOTIDE SEQUENCE</scope>
    <source>
        <strain evidence="1">Dsil-2018</strain>
    </source>
</reference>
<sequence>MPKRQEFAMCPLCWTTLDLAVQRFYSKSRAIKVSGQRVHAVRATRKQAGIHRHTTSSNIRVKECYTGLMPVFLPTGRAWAITQARSVLLRFLLDTGSQRTIVRRDVARALNCPVQGVERFTPFTFGKTHRPVTLTCSRVSVTLRIPHNTNETTIDGLEVPEICGNHSTSGWHDHHQDDKPSSCSR</sequence>
<organism evidence="1 2">
    <name type="scientific">Dermacentor silvarum</name>
    <name type="common">Tick</name>
    <dbReference type="NCBI Taxonomy" id="543639"/>
    <lineage>
        <taxon>Eukaryota</taxon>
        <taxon>Metazoa</taxon>
        <taxon>Ecdysozoa</taxon>
        <taxon>Arthropoda</taxon>
        <taxon>Chelicerata</taxon>
        <taxon>Arachnida</taxon>
        <taxon>Acari</taxon>
        <taxon>Parasitiformes</taxon>
        <taxon>Ixodida</taxon>
        <taxon>Ixodoidea</taxon>
        <taxon>Ixodidae</taxon>
        <taxon>Rhipicephalinae</taxon>
        <taxon>Dermacentor</taxon>
    </lineage>
</organism>
<proteinExistence type="predicted"/>
<gene>
    <name evidence="1" type="ORF">HPB49_010146</name>
</gene>
<dbReference type="EMBL" id="CM023479">
    <property type="protein sequence ID" value="KAH7974106.1"/>
    <property type="molecule type" value="Genomic_DNA"/>
</dbReference>
<comment type="caution">
    <text evidence="1">The sequence shown here is derived from an EMBL/GenBank/DDBJ whole genome shotgun (WGS) entry which is preliminary data.</text>
</comment>
<dbReference type="Proteomes" id="UP000821865">
    <property type="component" value="Chromosome 10"/>
</dbReference>
<keyword evidence="2" id="KW-1185">Reference proteome</keyword>
<name>A0ACB8DP54_DERSI</name>
<accession>A0ACB8DP54</accession>
<protein>
    <submittedName>
        <fullName evidence="1">Uncharacterized protein</fullName>
    </submittedName>
</protein>
<evidence type="ECO:0000313" key="2">
    <source>
        <dbReference type="Proteomes" id="UP000821865"/>
    </source>
</evidence>
<evidence type="ECO:0000313" key="1">
    <source>
        <dbReference type="EMBL" id="KAH7974106.1"/>
    </source>
</evidence>